<dbReference type="GO" id="GO:0003676">
    <property type="term" value="F:nucleic acid binding"/>
    <property type="evidence" value="ECO:0007669"/>
    <property type="project" value="InterPro"/>
</dbReference>
<feature type="region of interest" description="Disordered" evidence="10">
    <location>
        <begin position="223"/>
        <end position="250"/>
    </location>
</feature>
<dbReference type="GO" id="GO:0004519">
    <property type="term" value="F:endonuclease activity"/>
    <property type="evidence" value="ECO:0007669"/>
    <property type="project" value="UniProtKB-KW"/>
</dbReference>
<name>A0A9W6XTM4_9STRA</name>
<dbReference type="Proteomes" id="UP001165121">
    <property type="component" value="Unassembled WGS sequence"/>
</dbReference>
<dbReference type="PANTHER" id="PTHR42648">
    <property type="entry name" value="TRANSPOSASE, PUTATIVE-RELATED"/>
    <property type="match status" value="1"/>
</dbReference>
<dbReference type="GO" id="GO:0015074">
    <property type="term" value="P:DNA integration"/>
    <property type="evidence" value="ECO:0007669"/>
    <property type="project" value="UniProtKB-KW"/>
</dbReference>
<evidence type="ECO:0000256" key="9">
    <source>
        <dbReference type="ARBA" id="ARBA00023172"/>
    </source>
</evidence>
<evidence type="ECO:0000256" key="2">
    <source>
        <dbReference type="ARBA" id="ARBA00022723"/>
    </source>
</evidence>
<dbReference type="Gene3D" id="3.30.420.10">
    <property type="entry name" value="Ribonuclease H-like superfamily/Ribonuclease H"/>
    <property type="match status" value="1"/>
</dbReference>
<dbReference type="SUPFAM" id="SSF53098">
    <property type="entry name" value="Ribonuclease H-like"/>
    <property type="match status" value="1"/>
</dbReference>
<evidence type="ECO:0000256" key="6">
    <source>
        <dbReference type="ARBA" id="ARBA00022908"/>
    </source>
</evidence>
<keyword evidence="4" id="KW-0378">Hydrolase</keyword>
<dbReference type="GO" id="GO:0046872">
    <property type="term" value="F:metal ion binding"/>
    <property type="evidence" value="ECO:0007669"/>
    <property type="project" value="UniProtKB-KW"/>
</dbReference>
<proteinExistence type="predicted"/>
<sequence length="293" mass="32686">MDTNGPMKTMGVYGRIGTIKYFLSINDDNTSWRWTYVLRNKQEVYEKVESLLLRLEREGKFTNRRIRSDGGTEFVISTFKTFCKKKGIDFKHQTHIARKRTEPLSGTIRAKSIESDVPLRMLIWHTDGGRRHLYAVRETAQCTRATCLALGVFAHVPAVMRKDKKLSARAVKCRFLGISDEPKGYRLWDIYNNKHILSRDVLFYHGQAGIRRHDAADTIESAARESPAAERVEANTPATERTGAVGANTSATPSTVAVGAEVPHLEITGAVGAKLKRRRGLIGNTQPGATATS</sequence>
<dbReference type="Pfam" id="PF25597">
    <property type="entry name" value="SH3_retrovirus"/>
    <property type="match status" value="1"/>
</dbReference>
<keyword evidence="1" id="KW-0540">Nuclease</keyword>
<dbReference type="GO" id="GO:0003964">
    <property type="term" value="F:RNA-directed DNA polymerase activity"/>
    <property type="evidence" value="ECO:0007669"/>
    <property type="project" value="UniProtKB-KW"/>
</dbReference>
<feature type="domain" description="Retroviral polymerase SH3-like" evidence="11">
    <location>
        <begin position="152"/>
        <end position="206"/>
    </location>
</feature>
<keyword evidence="8" id="KW-0239">DNA-directed DNA polymerase</keyword>
<evidence type="ECO:0000256" key="4">
    <source>
        <dbReference type="ARBA" id="ARBA00022801"/>
    </source>
</evidence>
<dbReference type="AlphaFoldDB" id="A0A9W6XTM4"/>
<evidence type="ECO:0000313" key="12">
    <source>
        <dbReference type="EMBL" id="GMF45432.1"/>
    </source>
</evidence>
<dbReference type="EMBL" id="BSXT01001817">
    <property type="protein sequence ID" value="GMF45432.1"/>
    <property type="molecule type" value="Genomic_DNA"/>
</dbReference>
<keyword evidence="3" id="KW-0255">Endonuclease</keyword>
<dbReference type="InterPro" id="IPR057670">
    <property type="entry name" value="SH3_retrovirus"/>
</dbReference>
<dbReference type="GO" id="GO:0003887">
    <property type="term" value="F:DNA-directed DNA polymerase activity"/>
    <property type="evidence" value="ECO:0007669"/>
    <property type="project" value="UniProtKB-KW"/>
</dbReference>
<keyword evidence="5" id="KW-0460">Magnesium</keyword>
<dbReference type="InterPro" id="IPR012337">
    <property type="entry name" value="RNaseH-like_sf"/>
</dbReference>
<protein>
    <submittedName>
        <fullName evidence="12">Unnamed protein product</fullName>
    </submittedName>
</protein>
<dbReference type="GO" id="GO:0016787">
    <property type="term" value="F:hydrolase activity"/>
    <property type="evidence" value="ECO:0007669"/>
    <property type="project" value="UniProtKB-KW"/>
</dbReference>
<keyword evidence="13" id="KW-1185">Reference proteome</keyword>
<gene>
    <name evidence="12" type="ORF">Pfra01_001626300</name>
</gene>
<evidence type="ECO:0000256" key="3">
    <source>
        <dbReference type="ARBA" id="ARBA00022759"/>
    </source>
</evidence>
<evidence type="ECO:0000256" key="10">
    <source>
        <dbReference type="SAM" id="MobiDB-lite"/>
    </source>
</evidence>
<dbReference type="OrthoDB" id="6772736at2759"/>
<reference evidence="12" key="1">
    <citation type="submission" date="2023-04" db="EMBL/GenBank/DDBJ databases">
        <title>Phytophthora fragariaefolia NBRC 109709.</title>
        <authorList>
            <person name="Ichikawa N."/>
            <person name="Sato H."/>
            <person name="Tonouchi N."/>
        </authorList>
    </citation>
    <scope>NUCLEOTIDE SEQUENCE</scope>
    <source>
        <strain evidence="12">NBRC 109709</strain>
    </source>
</reference>
<keyword evidence="7" id="KW-0695">RNA-directed DNA polymerase</keyword>
<evidence type="ECO:0000256" key="5">
    <source>
        <dbReference type="ARBA" id="ARBA00022842"/>
    </source>
</evidence>
<keyword evidence="8" id="KW-0548">Nucleotidyltransferase</keyword>
<evidence type="ECO:0000256" key="8">
    <source>
        <dbReference type="ARBA" id="ARBA00022932"/>
    </source>
</evidence>
<organism evidence="12 13">
    <name type="scientific">Phytophthora fragariaefolia</name>
    <dbReference type="NCBI Taxonomy" id="1490495"/>
    <lineage>
        <taxon>Eukaryota</taxon>
        <taxon>Sar</taxon>
        <taxon>Stramenopiles</taxon>
        <taxon>Oomycota</taxon>
        <taxon>Peronosporomycetes</taxon>
        <taxon>Peronosporales</taxon>
        <taxon>Peronosporaceae</taxon>
        <taxon>Phytophthora</taxon>
    </lineage>
</organism>
<evidence type="ECO:0000256" key="1">
    <source>
        <dbReference type="ARBA" id="ARBA00022722"/>
    </source>
</evidence>
<dbReference type="InterPro" id="IPR036397">
    <property type="entry name" value="RNaseH_sf"/>
</dbReference>
<dbReference type="PANTHER" id="PTHR42648:SF11">
    <property type="entry name" value="TRANSPOSON TY4-P GAG-POL POLYPROTEIN"/>
    <property type="match status" value="1"/>
</dbReference>
<dbReference type="InterPro" id="IPR039537">
    <property type="entry name" value="Retrotran_Ty1/copia-like"/>
</dbReference>
<comment type="caution">
    <text evidence="12">The sequence shown here is derived from an EMBL/GenBank/DDBJ whole genome shotgun (WGS) entry which is preliminary data.</text>
</comment>
<keyword evidence="9" id="KW-0233">DNA recombination</keyword>
<keyword evidence="6" id="KW-0229">DNA integration</keyword>
<evidence type="ECO:0000313" key="13">
    <source>
        <dbReference type="Proteomes" id="UP001165121"/>
    </source>
</evidence>
<evidence type="ECO:0000259" key="11">
    <source>
        <dbReference type="Pfam" id="PF25597"/>
    </source>
</evidence>
<accession>A0A9W6XTM4</accession>
<dbReference type="GO" id="GO:0006310">
    <property type="term" value="P:DNA recombination"/>
    <property type="evidence" value="ECO:0007669"/>
    <property type="project" value="UniProtKB-KW"/>
</dbReference>
<keyword evidence="2" id="KW-0479">Metal-binding</keyword>
<evidence type="ECO:0000256" key="7">
    <source>
        <dbReference type="ARBA" id="ARBA00022918"/>
    </source>
</evidence>
<keyword evidence="8" id="KW-0808">Transferase</keyword>